<dbReference type="PANTHER" id="PTHR11207:SF0">
    <property type="entry name" value="RIBONUCLEASE 3"/>
    <property type="match status" value="1"/>
</dbReference>
<keyword evidence="12" id="KW-1185">Reference proteome</keyword>
<comment type="cofactor">
    <cofactor evidence="8">
        <name>Mg(2+)</name>
        <dbReference type="ChEBI" id="CHEBI:18420"/>
    </cofactor>
</comment>
<keyword evidence="8" id="KW-0699">rRNA-binding</keyword>
<evidence type="ECO:0000256" key="8">
    <source>
        <dbReference type="HAMAP-Rule" id="MF_00104"/>
    </source>
</evidence>
<dbReference type="PROSITE" id="PS50142">
    <property type="entry name" value="RNASE_3_2"/>
    <property type="match status" value="1"/>
</dbReference>
<evidence type="ECO:0000256" key="5">
    <source>
        <dbReference type="ARBA" id="ARBA00022759"/>
    </source>
</evidence>
<dbReference type="GO" id="GO:0010468">
    <property type="term" value="P:regulation of gene expression"/>
    <property type="evidence" value="ECO:0007669"/>
    <property type="project" value="TreeGrafter"/>
</dbReference>
<dbReference type="GO" id="GO:0005737">
    <property type="term" value="C:cytoplasm"/>
    <property type="evidence" value="ECO:0007669"/>
    <property type="project" value="UniProtKB-SubCell"/>
</dbReference>
<dbReference type="InterPro" id="IPR014720">
    <property type="entry name" value="dsRBD_dom"/>
</dbReference>
<dbReference type="InterPro" id="IPR036389">
    <property type="entry name" value="RNase_III_sf"/>
</dbReference>
<reference evidence="12" key="1">
    <citation type="submission" date="2010-03" db="EMBL/GenBank/DDBJ databases">
        <title>The complete genome of Mycoplasma crocodyli MP145.</title>
        <authorList>
            <person name="Glass J.I."/>
            <person name="Durkin A.S."/>
            <person name="Hostetler J."/>
            <person name="Jackson J."/>
            <person name="Johnson J."/>
            <person name="May M.A."/>
            <person name="Paralanov V."/>
            <person name="Radune D."/>
            <person name="Szczypinski B."/>
            <person name="Brown D.R."/>
        </authorList>
    </citation>
    <scope>NUCLEOTIDE SEQUENCE [LARGE SCALE GENOMIC DNA]</scope>
    <source>
        <strain evidence="12">ATCC 51981 / MP145</strain>
    </source>
</reference>
<dbReference type="GO" id="GO:0006397">
    <property type="term" value="P:mRNA processing"/>
    <property type="evidence" value="ECO:0007669"/>
    <property type="project" value="UniProtKB-UniRule"/>
</dbReference>
<dbReference type="EMBL" id="CP001991">
    <property type="protein sequence ID" value="ADE19637.1"/>
    <property type="molecule type" value="Genomic_DNA"/>
</dbReference>
<dbReference type="GO" id="GO:0008033">
    <property type="term" value="P:tRNA processing"/>
    <property type="evidence" value="ECO:0007669"/>
    <property type="project" value="UniProtKB-KW"/>
</dbReference>
<feature type="binding site" evidence="8">
    <location>
        <position position="119"/>
    </location>
    <ligand>
        <name>Mg(2+)</name>
        <dbReference type="ChEBI" id="CHEBI:18420"/>
    </ligand>
</feature>
<feature type="binding site" evidence="8">
    <location>
        <position position="47"/>
    </location>
    <ligand>
        <name>Mg(2+)</name>
        <dbReference type="ChEBI" id="CHEBI:18420"/>
    </ligand>
</feature>
<feature type="domain" description="RNase III" evidence="10">
    <location>
        <begin position="7"/>
        <end position="133"/>
    </location>
</feature>
<gene>
    <name evidence="8 11" type="primary">rnc</name>
    <name evidence="11" type="ordered locus">MCRO_0056</name>
</gene>
<dbReference type="PANTHER" id="PTHR11207">
    <property type="entry name" value="RIBONUCLEASE III"/>
    <property type="match status" value="1"/>
</dbReference>
<comment type="catalytic activity">
    <reaction evidence="1 8">
        <text>Endonucleolytic cleavage to 5'-phosphomonoester.</text>
        <dbReference type="EC" id="3.1.26.3"/>
    </reaction>
</comment>
<dbReference type="HOGENOM" id="CLU_000907_1_3_14"/>
<reference key="2">
    <citation type="submission" date="2010-03" db="EMBL/GenBank/DDBJ databases">
        <authorList>
            <person name="Ma Z."/>
            <person name="Wang X."/>
            <person name="Liu H."/>
        </authorList>
    </citation>
    <scope>NUCLEOTIDE SEQUENCE</scope>
    <source>
        <strain>MP145</strain>
    </source>
</reference>
<dbReference type="RefSeq" id="WP_013054413.1">
    <property type="nucleotide sequence ID" value="NC_014014.1"/>
</dbReference>
<reference evidence="11 12" key="3">
    <citation type="journal article" date="2011" name="J. Bacteriol.">
        <title>Genome sequences of Mycoplasma alligatoris A21JP2T and Mycoplasma crocodyli MP145T.</title>
        <authorList>
            <person name="Brown D.R."/>
            <person name="Farmerie W.G."/>
            <person name="May M."/>
            <person name="Benders G.A."/>
            <person name="Durkin A.S."/>
            <person name="Hlavinka K."/>
            <person name="Hostetler J."/>
            <person name="Jackson J."/>
            <person name="Johnson J."/>
            <person name="Miller R.H."/>
            <person name="Paralanov V."/>
            <person name="Radune D."/>
            <person name="Szczypinski B."/>
            <person name="Glass J.I."/>
        </authorList>
    </citation>
    <scope>NUCLEOTIDE SEQUENCE [LARGE SCALE GENOMIC DNA]</scope>
    <source>
        <strain evidence="12">ATCC 51981 / MP145</strain>
    </source>
</reference>
<feature type="active site" evidence="8">
    <location>
        <position position="51"/>
    </location>
</feature>
<keyword evidence="8" id="KW-0963">Cytoplasm</keyword>
<dbReference type="Pfam" id="PF00035">
    <property type="entry name" value="dsrm"/>
    <property type="match status" value="1"/>
</dbReference>
<evidence type="ECO:0000256" key="7">
    <source>
        <dbReference type="ARBA" id="ARBA00022884"/>
    </source>
</evidence>
<keyword evidence="6 8" id="KW-0378">Hydrolase</keyword>
<evidence type="ECO:0000256" key="6">
    <source>
        <dbReference type="ARBA" id="ARBA00022801"/>
    </source>
</evidence>
<dbReference type="EC" id="3.1.26.3" evidence="8"/>
<keyword evidence="8" id="KW-0460">Magnesium</keyword>
<dbReference type="Gene3D" id="1.10.1520.10">
    <property type="entry name" value="Ribonuclease III domain"/>
    <property type="match status" value="1"/>
</dbReference>
<dbReference type="KEGG" id="mcd:MCRO_0056"/>
<keyword evidence="8" id="KW-0479">Metal-binding</keyword>
<evidence type="ECO:0000256" key="3">
    <source>
        <dbReference type="ARBA" id="ARBA00022664"/>
    </source>
</evidence>
<evidence type="ECO:0000259" key="9">
    <source>
        <dbReference type="PROSITE" id="PS50137"/>
    </source>
</evidence>
<evidence type="ECO:0000259" key="10">
    <source>
        <dbReference type="PROSITE" id="PS50142"/>
    </source>
</evidence>
<comment type="similarity">
    <text evidence="2">Belongs to the ribonuclease III family.</text>
</comment>
<comment type="function">
    <text evidence="8">Digests double-stranded RNA. Involved in the processing of primary rRNA transcript to yield the immediate precursors to the large and small rRNAs (23S and 16S). Processes some mRNAs, and tRNAs when they are encoded in the rRNA operon. Processes pre-crRNA and tracrRNA of type II CRISPR loci if present in the organism.</text>
</comment>
<dbReference type="OrthoDB" id="9805026at2"/>
<accession>D5E4P5</accession>
<evidence type="ECO:0000313" key="11">
    <source>
        <dbReference type="EMBL" id="ADE19637.1"/>
    </source>
</evidence>
<dbReference type="PROSITE" id="PS00517">
    <property type="entry name" value="RNASE_3_1"/>
    <property type="match status" value="1"/>
</dbReference>
<dbReference type="CDD" id="cd10845">
    <property type="entry name" value="DSRM_RNAse_III_family"/>
    <property type="match status" value="1"/>
</dbReference>
<dbReference type="GO" id="GO:0003725">
    <property type="term" value="F:double-stranded RNA binding"/>
    <property type="evidence" value="ECO:0007669"/>
    <property type="project" value="TreeGrafter"/>
</dbReference>
<sequence>MLKCSNLTEFFHIHEIEPNNTKIYLQAITHSSFFSSSNKKNSYERLEFLGDSVIQFVVSSELFKMDDLNQGKMTELRAKVVRAETLASISIAIGLIDILKTAPGGSQETIKNSTKIQCDVFEAIVGAIYVDQGLDIAYNFVFKFIKQYINGARQVENKDPKSRLQEYFQNFSKENIKYNVNQLPNKIFQARAIHEGSVYGMGQGYSKKEAEIEAAIDALKKLK</sequence>
<proteinExistence type="inferred from homology"/>
<dbReference type="CDD" id="cd00593">
    <property type="entry name" value="RIBOc"/>
    <property type="match status" value="1"/>
</dbReference>
<keyword evidence="8" id="KW-0698">rRNA processing</keyword>
<dbReference type="Gene3D" id="3.30.160.20">
    <property type="match status" value="1"/>
</dbReference>
<dbReference type="InterPro" id="IPR000999">
    <property type="entry name" value="RNase_III_dom"/>
</dbReference>
<keyword evidence="3 8" id="KW-0507">mRNA processing</keyword>
<keyword evidence="7 8" id="KW-0694">RNA-binding</keyword>
<dbReference type="STRING" id="512564.MCRO_0056"/>
<evidence type="ECO:0000256" key="4">
    <source>
        <dbReference type="ARBA" id="ARBA00022722"/>
    </source>
</evidence>
<dbReference type="SUPFAM" id="SSF69065">
    <property type="entry name" value="RNase III domain-like"/>
    <property type="match status" value="1"/>
</dbReference>
<protein>
    <recommendedName>
        <fullName evidence="8">Ribonuclease 3</fullName>
        <ecNumber evidence="8">3.1.26.3</ecNumber>
    </recommendedName>
    <alternativeName>
        <fullName evidence="8">Ribonuclease III</fullName>
        <shortName evidence="8">RNase III</shortName>
    </alternativeName>
</protein>
<keyword evidence="5 8" id="KW-0255">Endonuclease</keyword>
<feature type="domain" description="DRBM" evidence="9">
    <location>
        <begin position="159"/>
        <end position="223"/>
    </location>
</feature>
<evidence type="ECO:0000256" key="2">
    <source>
        <dbReference type="ARBA" id="ARBA00010183"/>
    </source>
</evidence>
<dbReference type="Proteomes" id="UP000001845">
    <property type="component" value="Chromosome"/>
</dbReference>
<dbReference type="PROSITE" id="PS50137">
    <property type="entry name" value="DS_RBD"/>
    <property type="match status" value="1"/>
</dbReference>
<name>D5E4P5_MYCCM</name>
<dbReference type="SUPFAM" id="SSF54768">
    <property type="entry name" value="dsRNA-binding domain-like"/>
    <property type="match status" value="1"/>
</dbReference>
<dbReference type="SMART" id="SM00358">
    <property type="entry name" value="DSRM"/>
    <property type="match status" value="1"/>
</dbReference>
<keyword evidence="4 8" id="KW-0540">Nuclease</keyword>
<dbReference type="eggNOG" id="COG0571">
    <property type="taxonomic scope" value="Bacteria"/>
</dbReference>
<dbReference type="InterPro" id="IPR011907">
    <property type="entry name" value="RNase_III"/>
</dbReference>
<dbReference type="SMART" id="SM00535">
    <property type="entry name" value="RIBOc"/>
    <property type="match status" value="1"/>
</dbReference>
<dbReference type="AlphaFoldDB" id="D5E4P5"/>
<evidence type="ECO:0000313" key="12">
    <source>
        <dbReference type="Proteomes" id="UP000001845"/>
    </source>
</evidence>
<evidence type="ECO:0000256" key="1">
    <source>
        <dbReference type="ARBA" id="ARBA00000109"/>
    </source>
</evidence>
<comment type="subcellular location">
    <subcellularLocation>
        <location evidence="8">Cytoplasm</location>
    </subcellularLocation>
</comment>
<dbReference type="NCBIfam" id="TIGR02191">
    <property type="entry name" value="RNaseIII"/>
    <property type="match status" value="1"/>
</dbReference>
<feature type="binding site" evidence="8">
    <location>
        <position position="122"/>
    </location>
    <ligand>
        <name>Mg(2+)</name>
        <dbReference type="ChEBI" id="CHEBI:18420"/>
    </ligand>
</feature>
<dbReference type="GO" id="GO:0006364">
    <property type="term" value="P:rRNA processing"/>
    <property type="evidence" value="ECO:0007669"/>
    <property type="project" value="UniProtKB-UniRule"/>
</dbReference>
<feature type="active site" evidence="8">
    <location>
        <position position="122"/>
    </location>
</feature>
<comment type="subunit">
    <text evidence="8">Homodimer.</text>
</comment>
<organism evidence="11 12">
    <name type="scientific">Mycoplasma crocodyli (strain ATCC 51981 / MP145)</name>
    <dbReference type="NCBI Taxonomy" id="512564"/>
    <lineage>
        <taxon>Bacteria</taxon>
        <taxon>Bacillati</taxon>
        <taxon>Mycoplasmatota</taxon>
        <taxon>Mollicutes</taxon>
        <taxon>Mycoplasmataceae</taxon>
        <taxon>Mycoplasma</taxon>
    </lineage>
</organism>
<dbReference type="HAMAP" id="MF_00104">
    <property type="entry name" value="RNase_III"/>
    <property type="match status" value="1"/>
</dbReference>
<keyword evidence="8" id="KW-0819">tRNA processing</keyword>
<dbReference type="Pfam" id="PF14622">
    <property type="entry name" value="Ribonucleas_3_3"/>
    <property type="match status" value="1"/>
</dbReference>
<dbReference type="GO" id="GO:0019843">
    <property type="term" value="F:rRNA binding"/>
    <property type="evidence" value="ECO:0007669"/>
    <property type="project" value="UniProtKB-KW"/>
</dbReference>
<dbReference type="GO" id="GO:0046872">
    <property type="term" value="F:metal ion binding"/>
    <property type="evidence" value="ECO:0007669"/>
    <property type="project" value="UniProtKB-KW"/>
</dbReference>
<dbReference type="GO" id="GO:0004525">
    <property type="term" value="F:ribonuclease III activity"/>
    <property type="evidence" value="ECO:0007669"/>
    <property type="project" value="UniProtKB-UniRule"/>
</dbReference>